<dbReference type="SMART" id="SM01034">
    <property type="entry name" value="BLUF"/>
    <property type="match status" value="1"/>
</dbReference>
<organism evidence="2 3">
    <name type="scientific">Flammeovirga pectinis</name>
    <dbReference type="NCBI Taxonomy" id="2494373"/>
    <lineage>
        <taxon>Bacteria</taxon>
        <taxon>Pseudomonadati</taxon>
        <taxon>Bacteroidota</taxon>
        <taxon>Cytophagia</taxon>
        <taxon>Cytophagales</taxon>
        <taxon>Flammeovirgaceae</taxon>
        <taxon>Flammeovirga</taxon>
    </lineage>
</organism>
<dbReference type="OrthoDB" id="1122028at2"/>
<dbReference type="EMBL" id="CP034562">
    <property type="protein sequence ID" value="AZQ64320.1"/>
    <property type="molecule type" value="Genomic_DNA"/>
</dbReference>
<dbReference type="InterPro" id="IPR007024">
    <property type="entry name" value="BLUF_domain"/>
</dbReference>
<dbReference type="GO" id="GO:0071949">
    <property type="term" value="F:FAD binding"/>
    <property type="evidence" value="ECO:0007669"/>
    <property type="project" value="InterPro"/>
</dbReference>
<protein>
    <submittedName>
        <fullName evidence="2">BLUF domain-containing protein</fullName>
    </submittedName>
</protein>
<evidence type="ECO:0000313" key="3">
    <source>
        <dbReference type="Proteomes" id="UP000267268"/>
    </source>
</evidence>
<gene>
    <name evidence="2" type="ORF">EI427_19515</name>
</gene>
<dbReference type="Proteomes" id="UP000267268">
    <property type="component" value="Chromosome 1"/>
</dbReference>
<dbReference type="PROSITE" id="PS50925">
    <property type="entry name" value="BLUF"/>
    <property type="match status" value="1"/>
</dbReference>
<dbReference type="Gene3D" id="3.30.70.100">
    <property type="match status" value="1"/>
</dbReference>
<accession>A0A3Q9FST9</accession>
<sequence>MFCLCYVSTRNDVLDDNILKDILMHSRAKNINLKLTGLLVLLENKFIQILEGEETDVLSLYSKIKMDHRHKAVQKLYSGYIQERNFKNWAMAFHEIYWEDLKEAGLINNFDNGLPLEDYLEGKNHYIIEFLKSYNGISELQINLPK</sequence>
<reference evidence="2 3" key="1">
    <citation type="submission" date="2018-12" db="EMBL/GenBank/DDBJ databases">
        <title>Flammeovirga pectinis sp. nov., isolated from the gut of the Korean scallop, Patinopecten yessoensis.</title>
        <authorList>
            <person name="Bae J.-W."/>
            <person name="Jeong Y.-S."/>
            <person name="Kang W."/>
        </authorList>
    </citation>
    <scope>NUCLEOTIDE SEQUENCE [LARGE SCALE GENOMIC DNA]</scope>
    <source>
        <strain evidence="2 3">L12M1</strain>
    </source>
</reference>
<evidence type="ECO:0000259" key="1">
    <source>
        <dbReference type="PROSITE" id="PS50925"/>
    </source>
</evidence>
<dbReference type="AlphaFoldDB" id="A0A3Q9FST9"/>
<name>A0A3Q9FST9_9BACT</name>
<proteinExistence type="predicted"/>
<dbReference type="Pfam" id="PF04940">
    <property type="entry name" value="BLUF"/>
    <property type="match status" value="1"/>
</dbReference>
<dbReference type="InterPro" id="IPR036046">
    <property type="entry name" value="Acylphosphatase-like_dom_sf"/>
</dbReference>
<dbReference type="RefSeq" id="WP_126617890.1">
    <property type="nucleotide sequence ID" value="NZ_CP034562.1"/>
</dbReference>
<dbReference type="SUPFAM" id="SSF54975">
    <property type="entry name" value="Acylphosphatase/BLUF domain-like"/>
    <property type="match status" value="1"/>
</dbReference>
<keyword evidence="3" id="KW-1185">Reference proteome</keyword>
<evidence type="ECO:0000313" key="2">
    <source>
        <dbReference type="EMBL" id="AZQ64320.1"/>
    </source>
</evidence>
<dbReference type="GO" id="GO:0009882">
    <property type="term" value="F:blue light photoreceptor activity"/>
    <property type="evidence" value="ECO:0007669"/>
    <property type="project" value="InterPro"/>
</dbReference>
<dbReference type="KEGG" id="fll:EI427_19515"/>
<feature type="domain" description="BLUF" evidence="1">
    <location>
        <begin position="1"/>
        <end position="92"/>
    </location>
</feature>